<comment type="caution">
    <text evidence="2">The sequence shown here is derived from an EMBL/GenBank/DDBJ whole genome shotgun (WGS) entry which is preliminary data.</text>
</comment>
<evidence type="ECO:0000256" key="1">
    <source>
        <dbReference type="SAM" id="MobiDB-lite"/>
    </source>
</evidence>
<gene>
    <name evidence="2" type="ORF">SLEP1_g31408</name>
</gene>
<sequence length="367" mass="42069">MSSKQIVSIGGKEEVQSLSSSGESETRTSRSERSERSGGGVEEIIPSNILEVDDSREKCYDEAGEMMGEVVGCEVSWKDRSDLVHLDHWMPSYGHYLVAELIFPILEWLVALLREYGLGLTQLVANIVWLVVGFLVYCWTEGRSRSLFSVGHSLIKGWKDKFFFTDDTKWGRMDAEMEELCRWKGKKANPNKYKLSEGEEQVERLKRVEGEVMDIMNLTNPKMLEIDPALREVGVVTHRKGKNFVPIPKKKSSFFYFCKTAAKRFMSSTFLEVDLQRAKDEKVKVQNPAVDMTNITFGPQETRVEEDEDSKMTEFRPEIMLKWDQDEAGQTIFPLKLEYKFVAIDEEEAKVPKDTKVSDNAPDQEVD</sequence>
<dbReference type="Proteomes" id="UP001054252">
    <property type="component" value="Unassembled WGS sequence"/>
</dbReference>
<accession>A0AAV5KAD8</accession>
<name>A0AAV5KAD8_9ROSI</name>
<evidence type="ECO:0000313" key="2">
    <source>
        <dbReference type="EMBL" id="GKV21427.1"/>
    </source>
</evidence>
<evidence type="ECO:0000313" key="3">
    <source>
        <dbReference type="Proteomes" id="UP001054252"/>
    </source>
</evidence>
<feature type="region of interest" description="Disordered" evidence="1">
    <location>
        <begin position="1"/>
        <end position="40"/>
    </location>
</feature>
<protein>
    <submittedName>
        <fullName evidence="2">Uncharacterized protein</fullName>
    </submittedName>
</protein>
<proteinExistence type="predicted"/>
<dbReference type="AlphaFoldDB" id="A0AAV5KAD8"/>
<dbReference type="EMBL" id="BPVZ01000057">
    <property type="protein sequence ID" value="GKV21427.1"/>
    <property type="molecule type" value="Genomic_DNA"/>
</dbReference>
<feature type="compositionally biased region" description="Basic and acidic residues" evidence="1">
    <location>
        <begin position="24"/>
        <end position="36"/>
    </location>
</feature>
<organism evidence="2 3">
    <name type="scientific">Rubroshorea leprosula</name>
    <dbReference type="NCBI Taxonomy" id="152421"/>
    <lineage>
        <taxon>Eukaryota</taxon>
        <taxon>Viridiplantae</taxon>
        <taxon>Streptophyta</taxon>
        <taxon>Embryophyta</taxon>
        <taxon>Tracheophyta</taxon>
        <taxon>Spermatophyta</taxon>
        <taxon>Magnoliopsida</taxon>
        <taxon>eudicotyledons</taxon>
        <taxon>Gunneridae</taxon>
        <taxon>Pentapetalae</taxon>
        <taxon>rosids</taxon>
        <taxon>malvids</taxon>
        <taxon>Malvales</taxon>
        <taxon>Dipterocarpaceae</taxon>
        <taxon>Rubroshorea</taxon>
    </lineage>
</organism>
<keyword evidence="3" id="KW-1185">Reference proteome</keyword>
<reference evidence="2 3" key="1">
    <citation type="journal article" date="2021" name="Commun. Biol.">
        <title>The genome of Shorea leprosula (Dipterocarpaceae) highlights the ecological relevance of drought in aseasonal tropical rainforests.</title>
        <authorList>
            <person name="Ng K.K.S."/>
            <person name="Kobayashi M.J."/>
            <person name="Fawcett J.A."/>
            <person name="Hatakeyama M."/>
            <person name="Paape T."/>
            <person name="Ng C.H."/>
            <person name="Ang C.C."/>
            <person name="Tnah L.H."/>
            <person name="Lee C.T."/>
            <person name="Nishiyama T."/>
            <person name="Sese J."/>
            <person name="O'Brien M.J."/>
            <person name="Copetti D."/>
            <person name="Mohd Noor M.I."/>
            <person name="Ong R.C."/>
            <person name="Putra M."/>
            <person name="Sireger I.Z."/>
            <person name="Indrioko S."/>
            <person name="Kosugi Y."/>
            <person name="Izuno A."/>
            <person name="Isagi Y."/>
            <person name="Lee S.L."/>
            <person name="Shimizu K.K."/>
        </authorList>
    </citation>
    <scope>NUCLEOTIDE SEQUENCE [LARGE SCALE GENOMIC DNA]</scope>
    <source>
        <strain evidence="2">214</strain>
    </source>
</reference>